<protein>
    <recommendedName>
        <fullName evidence="3">Flavodoxin-like domain-containing protein</fullName>
    </recommendedName>
</protein>
<dbReference type="EMBL" id="LR031876">
    <property type="protein sequence ID" value="VDD37891.1"/>
    <property type="molecule type" value="Genomic_DNA"/>
</dbReference>
<dbReference type="AlphaFoldDB" id="A0A3P6ENZ1"/>
<keyword evidence="1" id="KW-1133">Transmembrane helix</keyword>
<evidence type="ECO:0000313" key="2">
    <source>
        <dbReference type="EMBL" id="VDD37891.1"/>
    </source>
</evidence>
<feature type="transmembrane region" description="Helical" evidence="1">
    <location>
        <begin position="89"/>
        <end position="111"/>
    </location>
</feature>
<reference evidence="2" key="1">
    <citation type="submission" date="2018-11" db="EMBL/GenBank/DDBJ databases">
        <authorList>
            <consortium name="Genoscope - CEA"/>
            <person name="William W."/>
        </authorList>
    </citation>
    <scope>NUCLEOTIDE SEQUENCE</scope>
</reference>
<evidence type="ECO:0000256" key="1">
    <source>
        <dbReference type="SAM" id="Phobius"/>
    </source>
</evidence>
<keyword evidence="1" id="KW-0472">Membrane</keyword>
<sequence>MLLTFVVLVWRKMTLDQSQELKPLVITKSLVAKDEDVDLGSGMSRVSIFFGTQTGTAERFKVLVMAKRLASCYDSFLVSLSARSKRIKIIVASGISLCVFIILVLAAFVCWRYRFKQNGETLLSLFCCLFIRRCMANS</sequence>
<proteinExistence type="predicted"/>
<gene>
    <name evidence="2" type="ORF">BOLC7T43451H</name>
</gene>
<organism evidence="2">
    <name type="scientific">Brassica oleracea</name>
    <name type="common">Wild cabbage</name>
    <dbReference type="NCBI Taxonomy" id="3712"/>
    <lineage>
        <taxon>Eukaryota</taxon>
        <taxon>Viridiplantae</taxon>
        <taxon>Streptophyta</taxon>
        <taxon>Embryophyta</taxon>
        <taxon>Tracheophyta</taxon>
        <taxon>Spermatophyta</taxon>
        <taxon>Magnoliopsida</taxon>
        <taxon>eudicotyledons</taxon>
        <taxon>Gunneridae</taxon>
        <taxon>Pentapetalae</taxon>
        <taxon>rosids</taxon>
        <taxon>malvids</taxon>
        <taxon>Brassicales</taxon>
        <taxon>Brassicaceae</taxon>
        <taxon>Brassiceae</taxon>
        <taxon>Brassica</taxon>
    </lineage>
</organism>
<evidence type="ECO:0008006" key="3">
    <source>
        <dbReference type="Google" id="ProtNLM"/>
    </source>
</evidence>
<accession>A0A3P6ENZ1</accession>
<keyword evidence="1" id="KW-0812">Transmembrane</keyword>
<name>A0A3P6ENZ1_BRAOL</name>